<dbReference type="PANTHER" id="PTHR24271:SF55">
    <property type="entry name" value="SERINE PROTEASE 57"/>
    <property type="match status" value="1"/>
</dbReference>
<dbReference type="Ensembl" id="ENSLLTT00000007806.1">
    <property type="protein sequence ID" value="ENSLLTP00000007527.1"/>
    <property type="gene ID" value="ENSLLTG00000005705.1"/>
</dbReference>
<dbReference type="PROSITE" id="PS50240">
    <property type="entry name" value="TRYPSIN_DOM"/>
    <property type="match status" value="1"/>
</dbReference>
<dbReference type="PRINTS" id="PR00722">
    <property type="entry name" value="CHYMOTRYPSIN"/>
</dbReference>
<keyword evidence="3" id="KW-0732">Signal</keyword>
<keyword evidence="5" id="KW-0720">Serine protease</keyword>
<dbReference type="InterPro" id="IPR018114">
    <property type="entry name" value="TRYPSIN_HIS"/>
</dbReference>
<keyword evidence="4" id="KW-0378">Hydrolase</keyword>
<evidence type="ECO:0000256" key="6">
    <source>
        <dbReference type="ARBA" id="ARBA00023157"/>
    </source>
</evidence>
<reference evidence="8" key="2">
    <citation type="submission" date="2025-09" db="UniProtKB">
        <authorList>
            <consortium name="Ensembl"/>
        </authorList>
    </citation>
    <scope>IDENTIFICATION</scope>
</reference>
<dbReference type="GO" id="GO:0005576">
    <property type="term" value="C:extracellular region"/>
    <property type="evidence" value="ECO:0007669"/>
    <property type="project" value="UniProtKB-ARBA"/>
</dbReference>
<protein>
    <recommendedName>
        <fullName evidence="7">Peptidase S1 domain-containing protein</fullName>
    </recommendedName>
</protein>
<keyword evidence="6" id="KW-1015">Disulfide bond</keyword>
<dbReference type="InterPro" id="IPR001314">
    <property type="entry name" value="Peptidase_S1A"/>
</dbReference>
<evidence type="ECO:0000256" key="1">
    <source>
        <dbReference type="ARBA" id="ARBA00009228"/>
    </source>
</evidence>
<evidence type="ECO:0000256" key="4">
    <source>
        <dbReference type="ARBA" id="ARBA00022801"/>
    </source>
</evidence>
<dbReference type="FunFam" id="2.40.10.10:FF:000120">
    <property type="entry name" value="Putative serine protease"/>
    <property type="match status" value="1"/>
</dbReference>
<dbReference type="GO" id="GO:0006508">
    <property type="term" value="P:proteolysis"/>
    <property type="evidence" value="ECO:0007669"/>
    <property type="project" value="UniProtKB-KW"/>
</dbReference>
<evidence type="ECO:0000256" key="3">
    <source>
        <dbReference type="ARBA" id="ARBA00022729"/>
    </source>
</evidence>
<comment type="similarity">
    <text evidence="1">Belongs to the peptidase S1 family. Snake venom subfamily.</text>
</comment>
<dbReference type="InterPro" id="IPR043504">
    <property type="entry name" value="Peptidase_S1_PA_chymotrypsin"/>
</dbReference>
<sequence>MEIFQVCIAYPTPFLLILSRSFPPIVLLCVGLCFAAEIRRTWVIGGKEVTPHSRPFMASIQHENKHLCGGFLLRRRWVMTAAHCFRVILGAHSLKTQEASQQIFGIENSIAHPLFNAETVKNDIRLLKLNRSAIFNKNVRKIKLPHAYTDLCPGLTCHVLGWGDISNYATISTKLMEANTTIVDRKACNESWHGYISKSMVCAASTNAILRGFCSGDSGGPLVCGKNVHGIVSFNGKRCGDRQFPDVYTRIANYIPWIRFVLQTF</sequence>
<dbReference type="SUPFAM" id="SSF50494">
    <property type="entry name" value="Trypsin-like serine proteases"/>
    <property type="match status" value="1"/>
</dbReference>
<organism evidence="8 9">
    <name type="scientific">Laticauda laticaudata</name>
    <name type="common">Blue-ringed sea krait</name>
    <name type="synonym">Blue-lipped sea krait</name>
    <dbReference type="NCBI Taxonomy" id="8630"/>
    <lineage>
        <taxon>Eukaryota</taxon>
        <taxon>Metazoa</taxon>
        <taxon>Chordata</taxon>
        <taxon>Craniata</taxon>
        <taxon>Vertebrata</taxon>
        <taxon>Euteleostomi</taxon>
        <taxon>Lepidosauria</taxon>
        <taxon>Squamata</taxon>
        <taxon>Bifurcata</taxon>
        <taxon>Unidentata</taxon>
        <taxon>Episquamata</taxon>
        <taxon>Toxicofera</taxon>
        <taxon>Serpentes</taxon>
        <taxon>Colubroidea</taxon>
        <taxon>Elapidae</taxon>
        <taxon>Laticaudinae</taxon>
        <taxon>Laticauda</taxon>
    </lineage>
</organism>
<dbReference type="CDD" id="cd00190">
    <property type="entry name" value="Tryp_SPc"/>
    <property type="match status" value="1"/>
</dbReference>
<dbReference type="SMART" id="SM00020">
    <property type="entry name" value="Tryp_SPc"/>
    <property type="match status" value="1"/>
</dbReference>
<dbReference type="PANTHER" id="PTHR24271">
    <property type="entry name" value="KALLIKREIN-RELATED"/>
    <property type="match status" value="1"/>
</dbReference>
<proteinExistence type="inferred from homology"/>
<accession>A0A8C5RU06</accession>
<evidence type="ECO:0000313" key="8">
    <source>
        <dbReference type="Ensembl" id="ENSLLTP00000007527.1"/>
    </source>
</evidence>
<name>A0A8C5RU06_LATLA</name>
<feature type="domain" description="Peptidase S1" evidence="7">
    <location>
        <begin position="43"/>
        <end position="263"/>
    </location>
</feature>
<dbReference type="GeneTree" id="ENSGT00940000162457"/>
<keyword evidence="9" id="KW-1185">Reference proteome</keyword>
<evidence type="ECO:0000313" key="9">
    <source>
        <dbReference type="Proteomes" id="UP000694406"/>
    </source>
</evidence>
<dbReference type="GO" id="GO:0004252">
    <property type="term" value="F:serine-type endopeptidase activity"/>
    <property type="evidence" value="ECO:0007669"/>
    <property type="project" value="InterPro"/>
</dbReference>
<keyword evidence="2" id="KW-0645">Protease</keyword>
<dbReference type="Gene3D" id="2.40.10.10">
    <property type="entry name" value="Trypsin-like serine proteases"/>
    <property type="match status" value="2"/>
</dbReference>
<reference evidence="8" key="1">
    <citation type="submission" date="2025-08" db="UniProtKB">
        <authorList>
            <consortium name="Ensembl"/>
        </authorList>
    </citation>
    <scope>IDENTIFICATION</scope>
</reference>
<evidence type="ECO:0000256" key="2">
    <source>
        <dbReference type="ARBA" id="ARBA00022670"/>
    </source>
</evidence>
<evidence type="ECO:0000259" key="7">
    <source>
        <dbReference type="PROSITE" id="PS50240"/>
    </source>
</evidence>
<evidence type="ECO:0000256" key="5">
    <source>
        <dbReference type="ARBA" id="ARBA00022825"/>
    </source>
</evidence>
<dbReference type="Pfam" id="PF00089">
    <property type="entry name" value="Trypsin"/>
    <property type="match status" value="1"/>
</dbReference>
<dbReference type="InterPro" id="IPR009003">
    <property type="entry name" value="Peptidase_S1_PA"/>
</dbReference>
<dbReference type="Proteomes" id="UP000694406">
    <property type="component" value="Unplaced"/>
</dbReference>
<dbReference type="PROSITE" id="PS00134">
    <property type="entry name" value="TRYPSIN_HIS"/>
    <property type="match status" value="1"/>
</dbReference>
<dbReference type="InterPro" id="IPR001254">
    <property type="entry name" value="Trypsin_dom"/>
</dbReference>
<dbReference type="AlphaFoldDB" id="A0A8C5RU06"/>